<dbReference type="RefSeq" id="WP_286346130.1">
    <property type="nucleotide sequence ID" value="NZ_AP027732.1"/>
</dbReference>
<organism evidence="2 3">
    <name type="scientific">Frondihabitans sucicola</name>
    <dbReference type="NCBI Taxonomy" id="1268041"/>
    <lineage>
        <taxon>Bacteria</taxon>
        <taxon>Bacillati</taxon>
        <taxon>Actinomycetota</taxon>
        <taxon>Actinomycetes</taxon>
        <taxon>Micrococcales</taxon>
        <taxon>Microbacteriaceae</taxon>
        <taxon>Frondihabitans</taxon>
    </lineage>
</organism>
<accession>A0ABM8GLR8</accession>
<evidence type="ECO:0000313" key="2">
    <source>
        <dbReference type="EMBL" id="BDZ49316.1"/>
    </source>
</evidence>
<name>A0ABM8GLR8_9MICO</name>
<dbReference type="Proteomes" id="UP001321486">
    <property type="component" value="Chromosome"/>
</dbReference>
<dbReference type="EMBL" id="AP027732">
    <property type="protein sequence ID" value="BDZ49316.1"/>
    <property type="molecule type" value="Genomic_DNA"/>
</dbReference>
<protein>
    <submittedName>
        <fullName evidence="2">Uncharacterized protein</fullName>
    </submittedName>
</protein>
<gene>
    <name evidence="2" type="ORF">GCM10025867_15570</name>
</gene>
<feature type="compositionally biased region" description="Low complexity" evidence="1">
    <location>
        <begin position="136"/>
        <end position="154"/>
    </location>
</feature>
<evidence type="ECO:0000256" key="1">
    <source>
        <dbReference type="SAM" id="MobiDB-lite"/>
    </source>
</evidence>
<keyword evidence="3" id="KW-1185">Reference proteome</keyword>
<feature type="region of interest" description="Disordered" evidence="1">
    <location>
        <begin position="117"/>
        <end position="164"/>
    </location>
</feature>
<proteinExistence type="predicted"/>
<sequence>MASALDLAGTVRGLEPEALLARLRERTVNRPASVKDAFDLADALLDHTSVRDALTRLDRVALLALRVAATTGTPADLLAAAAPSFDVAPDEFERALSHLDELFLVFRAEGTTTTFGPVTTVLDDDPALSQSSLGGTTPPSSSRPSTPSTVRPKTNGAPSASTRS</sequence>
<reference evidence="3" key="1">
    <citation type="journal article" date="2019" name="Int. J. Syst. Evol. Microbiol.">
        <title>The Global Catalogue of Microorganisms (GCM) 10K type strain sequencing project: providing services to taxonomists for standard genome sequencing and annotation.</title>
        <authorList>
            <consortium name="The Broad Institute Genomics Platform"/>
            <consortium name="The Broad Institute Genome Sequencing Center for Infectious Disease"/>
            <person name="Wu L."/>
            <person name="Ma J."/>
        </authorList>
    </citation>
    <scope>NUCLEOTIDE SEQUENCE [LARGE SCALE GENOMIC DNA]</scope>
    <source>
        <strain evidence="3">NBRC 108728</strain>
    </source>
</reference>
<evidence type="ECO:0000313" key="3">
    <source>
        <dbReference type="Proteomes" id="UP001321486"/>
    </source>
</evidence>